<dbReference type="Proteomes" id="UP001165064">
    <property type="component" value="Unassembled WGS sequence"/>
</dbReference>
<accession>A0ACB5UCQ2</accession>
<comment type="caution">
    <text evidence="1">The sequence shown here is derived from an EMBL/GenBank/DDBJ whole genome shotgun (WGS) entry which is preliminary data.</text>
</comment>
<reference evidence="1" key="1">
    <citation type="submission" date="2023-04" db="EMBL/GenBank/DDBJ databases">
        <title>Ambrosiozyma monospora NBRC 10751.</title>
        <authorList>
            <person name="Ichikawa N."/>
            <person name="Sato H."/>
            <person name="Tonouchi N."/>
        </authorList>
    </citation>
    <scope>NUCLEOTIDE SEQUENCE</scope>
    <source>
        <strain evidence="1">NBRC 10751</strain>
    </source>
</reference>
<evidence type="ECO:0000313" key="2">
    <source>
        <dbReference type="Proteomes" id="UP001165064"/>
    </source>
</evidence>
<keyword evidence="2" id="KW-1185">Reference proteome</keyword>
<protein>
    <submittedName>
        <fullName evidence="1">Unnamed protein product</fullName>
    </submittedName>
</protein>
<name>A0ACB5UCQ2_AMBMO</name>
<sequence length="173" mass="18971">MFDHTHNSYGLNEILMSSAMGGIVFGLFAGNPLCIVGVTGPISIFNYTVYELISGRHPTTEADLGPNGNASDADHLHYLSFMCLICLWAMAMHFVIAVTNLVNYMRYATKFSCEVFGFFINIVYIQKGIQILTNQFKTTPTTPEGDIKMTLTRAEANASGFASVMVALLIPIL</sequence>
<dbReference type="EMBL" id="BSXS01018385">
    <property type="protein sequence ID" value="GMF12615.1"/>
    <property type="molecule type" value="Genomic_DNA"/>
</dbReference>
<organism evidence="1 2">
    <name type="scientific">Ambrosiozyma monospora</name>
    <name type="common">Yeast</name>
    <name type="synonym">Endomycopsis monosporus</name>
    <dbReference type="NCBI Taxonomy" id="43982"/>
    <lineage>
        <taxon>Eukaryota</taxon>
        <taxon>Fungi</taxon>
        <taxon>Dikarya</taxon>
        <taxon>Ascomycota</taxon>
        <taxon>Saccharomycotina</taxon>
        <taxon>Pichiomycetes</taxon>
        <taxon>Pichiales</taxon>
        <taxon>Pichiaceae</taxon>
        <taxon>Ambrosiozyma</taxon>
    </lineage>
</organism>
<proteinExistence type="predicted"/>
<gene>
    <name evidence="1" type="ORF">Amon02_001340200</name>
</gene>
<evidence type="ECO:0000313" key="1">
    <source>
        <dbReference type="EMBL" id="GMF12615.1"/>
    </source>
</evidence>